<reference evidence="3" key="1">
    <citation type="submission" date="2020-03" db="EMBL/GenBank/DDBJ databases">
        <title>Draft sequencing of Paenibacilllus sp. S3N08.</title>
        <authorList>
            <person name="Kim D.-U."/>
        </authorList>
    </citation>
    <scope>NUCLEOTIDE SEQUENCE</scope>
    <source>
        <strain evidence="3">S3N08</strain>
    </source>
</reference>
<feature type="compositionally biased region" description="Low complexity" evidence="1">
    <location>
        <begin position="310"/>
        <end position="321"/>
    </location>
</feature>
<evidence type="ECO:0000256" key="1">
    <source>
        <dbReference type="SAM" id="MobiDB-lite"/>
    </source>
</evidence>
<feature type="domain" description="DUF4340" evidence="2">
    <location>
        <begin position="67"/>
        <end position="238"/>
    </location>
</feature>
<keyword evidence="4" id="KW-1185">Reference proteome</keyword>
<dbReference type="EMBL" id="JAAOIW010000014">
    <property type="protein sequence ID" value="NHN33931.1"/>
    <property type="molecule type" value="Genomic_DNA"/>
</dbReference>
<evidence type="ECO:0000259" key="2">
    <source>
        <dbReference type="Pfam" id="PF14238"/>
    </source>
</evidence>
<evidence type="ECO:0000313" key="3">
    <source>
        <dbReference type="EMBL" id="NHN33931.1"/>
    </source>
</evidence>
<gene>
    <name evidence="3" type="ORF">G9U52_29355</name>
</gene>
<dbReference type="InterPro" id="IPR025641">
    <property type="entry name" value="DUF4340"/>
</dbReference>
<protein>
    <submittedName>
        <fullName evidence="3">DUF4340 domain-containing protein</fullName>
    </submittedName>
</protein>
<dbReference type="Proteomes" id="UP001165962">
    <property type="component" value="Unassembled WGS sequence"/>
</dbReference>
<feature type="region of interest" description="Disordered" evidence="1">
    <location>
        <begin position="304"/>
        <end position="334"/>
    </location>
</feature>
<evidence type="ECO:0000313" key="4">
    <source>
        <dbReference type="Proteomes" id="UP001165962"/>
    </source>
</evidence>
<accession>A0ABX0JFD9</accession>
<comment type="caution">
    <text evidence="3">The sequence shown here is derived from an EMBL/GenBank/DDBJ whole genome shotgun (WGS) entry which is preliminary data.</text>
</comment>
<dbReference type="Pfam" id="PF14238">
    <property type="entry name" value="DUF4340"/>
    <property type="match status" value="1"/>
</dbReference>
<organism evidence="3 4">
    <name type="scientific">Paenibacillus agricola</name>
    <dbReference type="NCBI Taxonomy" id="2716264"/>
    <lineage>
        <taxon>Bacteria</taxon>
        <taxon>Bacillati</taxon>
        <taxon>Bacillota</taxon>
        <taxon>Bacilli</taxon>
        <taxon>Bacillales</taxon>
        <taxon>Paenibacillaceae</taxon>
        <taxon>Paenibacillus</taxon>
    </lineage>
</organism>
<proteinExistence type="predicted"/>
<name>A0ABX0JFD9_9BACL</name>
<sequence>MKRFIPTLVLVVLCICGFWYASSQNFFKEQQPAAGPALVTVNKDEIASYTITTADGEIELQRKDGKWTMAKPSPLPLEDYVADGWVESFQAVSKDSTVDANAKDLAQFGLDKPIQQFKITLQSGVVHTLSIGNPVAIQGFHYAMFSGSPEVFQLSDSKAEPLLKTQLDFMDKNPVKLEYEQVRSMMVSWKEQKWTLTKVDADKKSFESDWKLGETTVKPADASAVLDKLQFLTTDQPAKGVAELKQEEPALRIEVKLVDASQKETTAVYVGRIDQDNVWLLKEGGEWAYAVPLASIQELADKGNLPMDGAEAPPAEAAPPAGTIPSAVPNAVQN</sequence>
<dbReference type="RefSeq" id="WP_166154345.1">
    <property type="nucleotide sequence ID" value="NZ_JAAOIW010000014.1"/>
</dbReference>